<evidence type="ECO:0000313" key="5">
    <source>
        <dbReference type="Proteomes" id="UP000282971"/>
    </source>
</evidence>
<evidence type="ECO:0000313" key="4">
    <source>
        <dbReference type="EMBL" id="RVT95075.1"/>
    </source>
</evidence>
<evidence type="ECO:0000259" key="3">
    <source>
        <dbReference type="Pfam" id="PF09995"/>
    </source>
</evidence>
<feature type="region of interest" description="Disordered" evidence="1">
    <location>
        <begin position="1"/>
        <end position="25"/>
    </location>
</feature>
<feature type="transmembrane region" description="Helical" evidence="2">
    <location>
        <begin position="286"/>
        <end position="306"/>
    </location>
</feature>
<feature type="domain" description="ER-bound oxygenase mpaB/mpaB'/Rubber oxygenase catalytic" evidence="3">
    <location>
        <begin position="38"/>
        <end position="293"/>
    </location>
</feature>
<keyword evidence="2" id="KW-0472">Membrane</keyword>
<dbReference type="OrthoDB" id="108890at2"/>
<dbReference type="EMBL" id="SACN01000001">
    <property type="protein sequence ID" value="RVT95075.1"/>
    <property type="molecule type" value="Genomic_DNA"/>
</dbReference>
<evidence type="ECO:0000256" key="1">
    <source>
        <dbReference type="SAM" id="MobiDB-lite"/>
    </source>
</evidence>
<feature type="transmembrane region" description="Helical" evidence="2">
    <location>
        <begin position="255"/>
        <end position="274"/>
    </location>
</feature>
<dbReference type="PANTHER" id="PTHR36151:SF3">
    <property type="entry name" value="ER-BOUND OXYGENASE MPAB_MPAB'_RUBBER OXYGENASE CATALYTIC DOMAIN-CONTAINING PROTEIN"/>
    <property type="match status" value="1"/>
</dbReference>
<dbReference type="AlphaFoldDB" id="A0A437MBS5"/>
<sequence>MGTERRWRRFGEPVPAGAPTGPDGAPDYGLFGPGSVAWDVLLHPAVIVLESIGQSLMQLTYKPIAAGIRDHDPLSRKARDGTLTYFDAFERFQRNSGMHAPMWLGDGATARKMADHLHRVHKRVAGDVIDIGAPDLGGYAAAEPREAMWAALTEMHPILRMYEAFAFRGFWLPRRLPKAKRDQYVREVGAYLRLVGAPEAEIPQDMAQLRALYRKYDHLFGHSDTIDTIPATGQNFPQLSAETMKRNFHKTQVRAILPLMIQFAMFKLPILGALPAKARHNAGLGPVKSAVAVAARYLAMPLFWLLQQGPFERRLMRLMWGPDGVALIDNARRLHKQAKQVR</sequence>
<gene>
    <name evidence="4" type="ORF">EOD43_05715</name>
</gene>
<keyword evidence="2" id="KW-0812">Transmembrane</keyword>
<feature type="compositionally biased region" description="Low complexity" evidence="1">
    <location>
        <begin position="13"/>
        <end position="25"/>
    </location>
</feature>
<dbReference type="Pfam" id="PF09995">
    <property type="entry name" value="MPAB_Lcp_cat"/>
    <property type="match status" value="1"/>
</dbReference>
<evidence type="ECO:0000256" key="2">
    <source>
        <dbReference type="SAM" id="Phobius"/>
    </source>
</evidence>
<organism evidence="4 5">
    <name type="scientific">Sphingomonas crocodyli</name>
    <dbReference type="NCBI Taxonomy" id="1979270"/>
    <lineage>
        <taxon>Bacteria</taxon>
        <taxon>Pseudomonadati</taxon>
        <taxon>Pseudomonadota</taxon>
        <taxon>Alphaproteobacteria</taxon>
        <taxon>Sphingomonadales</taxon>
        <taxon>Sphingomonadaceae</taxon>
        <taxon>Sphingomonas</taxon>
    </lineage>
</organism>
<keyword evidence="2" id="KW-1133">Transmembrane helix</keyword>
<name>A0A437MBS5_9SPHN</name>
<reference evidence="4 5" key="1">
    <citation type="submission" date="2019-01" db="EMBL/GenBank/DDBJ databases">
        <authorList>
            <person name="Chen W.-M."/>
        </authorList>
    </citation>
    <scope>NUCLEOTIDE SEQUENCE [LARGE SCALE GENOMIC DNA]</scope>
    <source>
        <strain evidence="4 5">CCP-7</strain>
    </source>
</reference>
<keyword evidence="5" id="KW-1185">Reference proteome</keyword>
<dbReference type="PANTHER" id="PTHR36151">
    <property type="entry name" value="BLR2777 PROTEIN"/>
    <property type="match status" value="1"/>
</dbReference>
<protein>
    <submittedName>
        <fullName evidence="4">DUF2236 domain-containing protein</fullName>
    </submittedName>
</protein>
<accession>A0A437MBS5</accession>
<proteinExistence type="predicted"/>
<comment type="caution">
    <text evidence="4">The sequence shown here is derived from an EMBL/GenBank/DDBJ whole genome shotgun (WGS) entry which is preliminary data.</text>
</comment>
<dbReference type="GO" id="GO:0016491">
    <property type="term" value="F:oxidoreductase activity"/>
    <property type="evidence" value="ECO:0007669"/>
    <property type="project" value="InterPro"/>
</dbReference>
<dbReference type="InterPro" id="IPR018713">
    <property type="entry name" value="MPAB/Lcp_cat_dom"/>
</dbReference>
<dbReference type="Proteomes" id="UP000282971">
    <property type="component" value="Unassembled WGS sequence"/>
</dbReference>